<gene>
    <name evidence="1" type="ORF">LCGC14_1060060</name>
</gene>
<organism evidence="1">
    <name type="scientific">marine sediment metagenome</name>
    <dbReference type="NCBI Taxonomy" id="412755"/>
    <lineage>
        <taxon>unclassified sequences</taxon>
        <taxon>metagenomes</taxon>
        <taxon>ecological metagenomes</taxon>
    </lineage>
</organism>
<dbReference type="Gene3D" id="2.50.20.10">
    <property type="entry name" value="Lipoprotein localisation LolA/LolB/LppX"/>
    <property type="match status" value="1"/>
</dbReference>
<sequence>MKRIFYTCLISLFLLSLMTSPGLSQEASDILKKMVDALGGKKVLEKVEDMTSSGTLELIQMGMTGSMTMYKKEPNKVRMDIEVMGMIITQAFDGETAWGVNPQTGSSEEMPEQQAENMKRMALGIDAFIYPEKYGISFAYKGKEKIEEKEYLVLEQTFSDGHEATFYIDPKTYLTYKTKSTAMDQMGVEVEQETFESDFKKVNGMTIGHSVIIFQGGEEYLKITFTEITFNKGLEDSLFKMNE</sequence>
<protein>
    <recommendedName>
        <fullName evidence="2">Outer membrane lipoprotein-sorting protein</fullName>
    </recommendedName>
</protein>
<proteinExistence type="predicted"/>
<dbReference type="AlphaFoldDB" id="A0A0F9QS93"/>
<reference evidence="1" key="1">
    <citation type="journal article" date="2015" name="Nature">
        <title>Complex archaea that bridge the gap between prokaryotes and eukaryotes.</title>
        <authorList>
            <person name="Spang A."/>
            <person name="Saw J.H."/>
            <person name="Jorgensen S.L."/>
            <person name="Zaremba-Niedzwiedzka K."/>
            <person name="Martijn J."/>
            <person name="Lind A.E."/>
            <person name="van Eijk R."/>
            <person name="Schleper C."/>
            <person name="Guy L."/>
            <person name="Ettema T.J."/>
        </authorList>
    </citation>
    <scope>NUCLEOTIDE SEQUENCE</scope>
</reference>
<evidence type="ECO:0000313" key="1">
    <source>
        <dbReference type="EMBL" id="KKN08113.1"/>
    </source>
</evidence>
<accession>A0A0F9QS93</accession>
<comment type="caution">
    <text evidence="1">The sequence shown here is derived from an EMBL/GenBank/DDBJ whole genome shotgun (WGS) entry which is preliminary data.</text>
</comment>
<evidence type="ECO:0008006" key="2">
    <source>
        <dbReference type="Google" id="ProtNLM"/>
    </source>
</evidence>
<dbReference type="EMBL" id="LAZR01004492">
    <property type="protein sequence ID" value="KKN08113.1"/>
    <property type="molecule type" value="Genomic_DNA"/>
</dbReference>
<name>A0A0F9QS93_9ZZZZ</name>